<accession>A0A0C9UN01</accession>
<reference evidence="1 2" key="1">
    <citation type="submission" date="2014-06" db="EMBL/GenBank/DDBJ databases">
        <title>Evolutionary Origins and Diversification of the Mycorrhizal Mutualists.</title>
        <authorList>
            <consortium name="DOE Joint Genome Institute"/>
            <consortium name="Mycorrhizal Genomics Consortium"/>
            <person name="Kohler A."/>
            <person name="Kuo A."/>
            <person name="Nagy L.G."/>
            <person name="Floudas D."/>
            <person name="Copeland A."/>
            <person name="Barry K.W."/>
            <person name="Cichocki N."/>
            <person name="Veneault-Fourrey C."/>
            <person name="LaButti K."/>
            <person name="Lindquist E.A."/>
            <person name="Lipzen A."/>
            <person name="Lundell T."/>
            <person name="Morin E."/>
            <person name="Murat C."/>
            <person name="Riley R."/>
            <person name="Ohm R."/>
            <person name="Sun H."/>
            <person name="Tunlid A."/>
            <person name="Henrissat B."/>
            <person name="Grigoriev I.V."/>
            <person name="Hibbett D.S."/>
            <person name="Martin F."/>
        </authorList>
    </citation>
    <scope>NUCLEOTIDE SEQUENCE [LARGE SCALE GENOMIC DNA]</scope>
    <source>
        <strain evidence="1 2">SS14</strain>
    </source>
</reference>
<sequence>MGASYSSLVYNIPVVTPALAESSQHYSLLLLAQDRPPICLDGNTRAYLARYRAPPLFILIPFSTFALSASISDNGDDPFNTIPITNEPISFSIRLVHNECVWQLIFLGTNAISR</sequence>
<organism evidence="1 2">
    <name type="scientific">Sphaerobolus stellatus (strain SS14)</name>
    <dbReference type="NCBI Taxonomy" id="990650"/>
    <lineage>
        <taxon>Eukaryota</taxon>
        <taxon>Fungi</taxon>
        <taxon>Dikarya</taxon>
        <taxon>Basidiomycota</taxon>
        <taxon>Agaricomycotina</taxon>
        <taxon>Agaricomycetes</taxon>
        <taxon>Phallomycetidae</taxon>
        <taxon>Geastrales</taxon>
        <taxon>Sphaerobolaceae</taxon>
        <taxon>Sphaerobolus</taxon>
    </lineage>
</organism>
<name>A0A0C9UN01_SPHS4</name>
<dbReference type="AlphaFoldDB" id="A0A0C9UN01"/>
<dbReference type="Proteomes" id="UP000054279">
    <property type="component" value="Unassembled WGS sequence"/>
</dbReference>
<gene>
    <name evidence="1" type="ORF">M422DRAFT_261369</name>
</gene>
<evidence type="ECO:0000313" key="1">
    <source>
        <dbReference type="EMBL" id="KIJ36234.1"/>
    </source>
</evidence>
<proteinExistence type="predicted"/>
<protein>
    <submittedName>
        <fullName evidence="1">Uncharacterized protein</fullName>
    </submittedName>
</protein>
<keyword evidence="2" id="KW-1185">Reference proteome</keyword>
<evidence type="ECO:0000313" key="2">
    <source>
        <dbReference type="Proteomes" id="UP000054279"/>
    </source>
</evidence>
<dbReference type="EMBL" id="KN837180">
    <property type="protein sequence ID" value="KIJ36234.1"/>
    <property type="molecule type" value="Genomic_DNA"/>
</dbReference>
<dbReference type="HOGENOM" id="CLU_2122618_0_0_1"/>